<keyword evidence="4" id="KW-1185">Reference proteome</keyword>
<comment type="caution">
    <text evidence="3">The sequence shown here is derived from an EMBL/GenBank/DDBJ whole genome shotgun (WGS) entry which is preliminary data.</text>
</comment>
<dbReference type="Proteomes" id="UP000632138">
    <property type="component" value="Unassembled WGS sequence"/>
</dbReference>
<feature type="region of interest" description="Disordered" evidence="1">
    <location>
        <begin position="96"/>
        <end position="115"/>
    </location>
</feature>
<reference evidence="3 4" key="1">
    <citation type="submission" date="2021-01" db="EMBL/GenBank/DDBJ databases">
        <title>Actinoplanes sp. nov. LDG1-06 isolated from lichen.</title>
        <authorList>
            <person name="Saeng-In P."/>
            <person name="Phongsopitanun W."/>
            <person name="Kanchanasin P."/>
            <person name="Yuki M."/>
            <person name="Kudo T."/>
            <person name="Ohkuma M."/>
            <person name="Tanasupawat S."/>
        </authorList>
    </citation>
    <scope>NUCLEOTIDE SEQUENCE [LARGE SCALE GENOMIC DNA]</scope>
    <source>
        <strain evidence="3 4">LDG1-06</strain>
    </source>
</reference>
<keyword evidence="2" id="KW-1133">Transmembrane helix</keyword>
<sequence length="225" mass="23593">MAKHEMKDWTPPYVGSAPAPPPEDDQAPRRKRGPVVAVAAAVVAVSAGIATAAGLAFRSAGEVTIVDAAPGVVVASAAPAPSPSPTSRARAVARVAQTAGSSPTSRPTPAYTASPAELAQARARVTKAEKAYRQLEATPGTTRADLLIAQYDIEAARQSLTDLKAGQPSAEHRYLRILRAKAYLAKAEELYRGTFDDAASTSAERKEAVAAVLAWRDRLAEARRN</sequence>
<keyword evidence="2" id="KW-0472">Membrane</keyword>
<evidence type="ECO:0000313" key="3">
    <source>
        <dbReference type="EMBL" id="MBM2619570.1"/>
    </source>
</evidence>
<dbReference type="RefSeq" id="WP_203379562.1">
    <property type="nucleotide sequence ID" value="NZ_JAENHP010000011.1"/>
</dbReference>
<organism evidence="3 4">
    <name type="scientific">Paractinoplanes ovalisporus</name>
    <dbReference type="NCBI Taxonomy" id="2810368"/>
    <lineage>
        <taxon>Bacteria</taxon>
        <taxon>Bacillati</taxon>
        <taxon>Actinomycetota</taxon>
        <taxon>Actinomycetes</taxon>
        <taxon>Micromonosporales</taxon>
        <taxon>Micromonosporaceae</taxon>
        <taxon>Paractinoplanes</taxon>
    </lineage>
</organism>
<dbReference type="EMBL" id="JAENHP010000011">
    <property type="protein sequence ID" value="MBM2619570.1"/>
    <property type="molecule type" value="Genomic_DNA"/>
</dbReference>
<evidence type="ECO:0000256" key="2">
    <source>
        <dbReference type="SAM" id="Phobius"/>
    </source>
</evidence>
<evidence type="ECO:0000256" key="1">
    <source>
        <dbReference type="SAM" id="MobiDB-lite"/>
    </source>
</evidence>
<feature type="compositionally biased region" description="Polar residues" evidence="1">
    <location>
        <begin position="98"/>
        <end position="107"/>
    </location>
</feature>
<feature type="region of interest" description="Disordered" evidence="1">
    <location>
        <begin position="1"/>
        <end position="33"/>
    </location>
</feature>
<protein>
    <submittedName>
        <fullName evidence="3">Uncharacterized protein</fullName>
    </submittedName>
</protein>
<evidence type="ECO:0000313" key="4">
    <source>
        <dbReference type="Proteomes" id="UP000632138"/>
    </source>
</evidence>
<feature type="transmembrane region" description="Helical" evidence="2">
    <location>
        <begin position="35"/>
        <end position="57"/>
    </location>
</feature>
<proteinExistence type="predicted"/>
<name>A0ABS2AIC8_9ACTN</name>
<keyword evidence="2" id="KW-0812">Transmembrane</keyword>
<gene>
    <name evidence="3" type="ORF">JIG36_28905</name>
</gene>
<accession>A0ABS2AIC8</accession>